<protein>
    <submittedName>
        <fullName evidence="1">Uncharacterized protein</fullName>
    </submittedName>
</protein>
<keyword evidence="2" id="KW-1185">Reference proteome</keyword>
<dbReference type="EMBL" id="EQ973816">
    <property type="protein sequence ID" value="EEF45107.1"/>
    <property type="molecule type" value="Genomic_DNA"/>
</dbReference>
<name>B9RU95_RICCO</name>
<gene>
    <name evidence="1" type="ORF">RCOM_1636070</name>
</gene>
<reference evidence="2" key="1">
    <citation type="journal article" date="2010" name="Nat. Biotechnol.">
        <title>Draft genome sequence of the oilseed species Ricinus communis.</title>
        <authorList>
            <person name="Chan A.P."/>
            <person name="Crabtree J."/>
            <person name="Zhao Q."/>
            <person name="Lorenzi H."/>
            <person name="Orvis J."/>
            <person name="Puiu D."/>
            <person name="Melake-Berhan A."/>
            <person name="Jones K.M."/>
            <person name="Redman J."/>
            <person name="Chen G."/>
            <person name="Cahoon E.B."/>
            <person name="Gedil M."/>
            <person name="Stanke M."/>
            <person name="Haas B.J."/>
            <person name="Wortman J.R."/>
            <person name="Fraser-Liggett C.M."/>
            <person name="Ravel J."/>
            <person name="Rabinowicz P.D."/>
        </authorList>
    </citation>
    <scope>NUCLEOTIDE SEQUENCE [LARGE SCALE GENOMIC DNA]</scope>
    <source>
        <strain evidence="2">cv. Hale</strain>
    </source>
</reference>
<evidence type="ECO:0000313" key="1">
    <source>
        <dbReference type="EMBL" id="EEF45107.1"/>
    </source>
</evidence>
<organism evidence="1 2">
    <name type="scientific">Ricinus communis</name>
    <name type="common">Castor bean</name>
    <dbReference type="NCBI Taxonomy" id="3988"/>
    <lineage>
        <taxon>Eukaryota</taxon>
        <taxon>Viridiplantae</taxon>
        <taxon>Streptophyta</taxon>
        <taxon>Embryophyta</taxon>
        <taxon>Tracheophyta</taxon>
        <taxon>Spermatophyta</taxon>
        <taxon>Magnoliopsida</taxon>
        <taxon>eudicotyledons</taxon>
        <taxon>Gunneridae</taxon>
        <taxon>Pentapetalae</taxon>
        <taxon>rosids</taxon>
        <taxon>fabids</taxon>
        <taxon>Malpighiales</taxon>
        <taxon>Euphorbiaceae</taxon>
        <taxon>Acalyphoideae</taxon>
        <taxon>Acalypheae</taxon>
        <taxon>Ricinus</taxon>
    </lineage>
</organism>
<dbReference type="AlphaFoldDB" id="B9RU95"/>
<dbReference type="InParanoid" id="B9RU95"/>
<proteinExistence type="predicted"/>
<accession>B9RU95</accession>
<sequence>MQQKMGTEVEKWSAASKEEASYLSEFHTCCCMHLMYASRPESALIEEIIKYV</sequence>
<dbReference type="Proteomes" id="UP000008311">
    <property type="component" value="Unassembled WGS sequence"/>
</dbReference>
<evidence type="ECO:0000313" key="2">
    <source>
        <dbReference type="Proteomes" id="UP000008311"/>
    </source>
</evidence>